<dbReference type="EMBL" id="JAFBFH010000006">
    <property type="protein sequence ID" value="MBM7714258.1"/>
    <property type="molecule type" value="Genomic_DNA"/>
</dbReference>
<keyword evidence="1" id="KW-0812">Transmembrane</keyword>
<reference evidence="2 3" key="1">
    <citation type="submission" date="2021-01" db="EMBL/GenBank/DDBJ databases">
        <title>Genomic Encyclopedia of Type Strains, Phase IV (KMG-IV): sequencing the most valuable type-strain genomes for metagenomic binning, comparative biology and taxonomic classification.</title>
        <authorList>
            <person name="Goeker M."/>
        </authorList>
    </citation>
    <scope>NUCLEOTIDE SEQUENCE [LARGE SCALE GENOMIC DNA]</scope>
    <source>
        <strain evidence="2 3">DSM 105453</strain>
    </source>
</reference>
<organism evidence="2 3">
    <name type="scientific">Siminovitchia thermophila</name>
    <dbReference type="NCBI Taxonomy" id="1245522"/>
    <lineage>
        <taxon>Bacteria</taxon>
        <taxon>Bacillati</taxon>
        <taxon>Bacillota</taxon>
        <taxon>Bacilli</taxon>
        <taxon>Bacillales</taxon>
        <taxon>Bacillaceae</taxon>
        <taxon>Siminovitchia</taxon>
    </lineage>
</organism>
<comment type="caution">
    <text evidence="2">The sequence shown here is derived from an EMBL/GenBank/DDBJ whole genome shotgun (WGS) entry which is preliminary data.</text>
</comment>
<keyword evidence="1" id="KW-0472">Membrane</keyword>
<protein>
    <submittedName>
        <fullName evidence="2">Uncharacterized protein</fullName>
    </submittedName>
</protein>
<accession>A0ABS2R3P9</accession>
<feature type="transmembrane region" description="Helical" evidence="1">
    <location>
        <begin position="20"/>
        <end position="41"/>
    </location>
</feature>
<keyword evidence="1" id="KW-1133">Transmembrane helix</keyword>
<gene>
    <name evidence="2" type="ORF">JOC94_001230</name>
</gene>
<evidence type="ECO:0000313" key="3">
    <source>
        <dbReference type="Proteomes" id="UP000823485"/>
    </source>
</evidence>
<keyword evidence="3" id="KW-1185">Reference proteome</keyword>
<dbReference type="Proteomes" id="UP000823485">
    <property type="component" value="Unassembled WGS sequence"/>
</dbReference>
<proteinExistence type="predicted"/>
<feature type="transmembrane region" description="Helical" evidence="1">
    <location>
        <begin position="62"/>
        <end position="82"/>
    </location>
</feature>
<evidence type="ECO:0000256" key="1">
    <source>
        <dbReference type="SAM" id="Phobius"/>
    </source>
</evidence>
<evidence type="ECO:0000313" key="2">
    <source>
        <dbReference type="EMBL" id="MBM7714258.1"/>
    </source>
</evidence>
<sequence length="83" mass="9685">MVLQYTIRNYSKTKGLIKLITFLETVKELSFLLIFISSAIYCRQLKLTKWKRKLSKGEMTMYIITSITLPTYAIIYLVLLLGT</sequence>
<name>A0ABS2R3P9_9BACI</name>